<dbReference type="OrthoDB" id="9808559at2"/>
<evidence type="ECO:0000256" key="5">
    <source>
        <dbReference type="ARBA" id="ARBA00023004"/>
    </source>
</evidence>
<evidence type="ECO:0000256" key="1">
    <source>
        <dbReference type="ARBA" id="ARBA00022448"/>
    </source>
</evidence>
<dbReference type="AlphaFoldDB" id="A0A1X0XMX0"/>
<keyword evidence="2" id="KW-0004">4Fe-4S</keyword>
<dbReference type="STRING" id="1969733.B5V00_15945"/>
<proteinExistence type="predicted"/>
<dbReference type="InterPro" id="IPR017900">
    <property type="entry name" value="4Fe4S_Fe_S_CS"/>
</dbReference>
<dbReference type="SUPFAM" id="SSF54862">
    <property type="entry name" value="4Fe-4S ferredoxins"/>
    <property type="match status" value="2"/>
</dbReference>
<feature type="domain" description="4Fe-4S ferredoxin-type" evidence="8">
    <location>
        <begin position="380"/>
        <end position="410"/>
    </location>
</feature>
<dbReference type="PROSITE" id="PS51379">
    <property type="entry name" value="4FE4S_FER_2"/>
    <property type="match status" value="4"/>
</dbReference>
<evidence type="ECO:0000256" key="3">
    <source>
        <dbReference type="ARBA" id="ARBA00022723"/>
    </source>
</evidence>
<reference evidence="9 10" key="1">
    <citation type="submission" date="2017-03" db="EMBL/GenBank/DDBJ databases">
        <title>Genome sequence of Geothermobacter sp. EPR-M, Deep-Sea Iron Reducer.</title>
        <authorList>
            <person name="Tully B."/>
            <person name="Savalia P."/>
            <person name="Abuyen K."/>
            <person name="Baughan C."/>
            <person name="Romero E."/>
            <person name="Ronkowski C."/>
            <person name="Torres B."/>
            <person name="Tremblay J."/>
            <person name="Trujillo A."/>
            <person name="Tyler M."/>
            <person name="Perez-Rodriguez I."/>
            <person name="Amend J."/>
        </authorList>
    </citation>
    <scope>NUCLEOTIDE SEQUENCE [LARGE SCALE GENOMIC DNA]</scope>
    <source>
        <strain evidence="9 10">EPR-M</strain>
    </source>
</reference>
<evidence type="ECO:0000259" key="8">
    <source>
        <dbReference type="PROSITE" id="PS51379"/>
    </source>
</evidence>
<dbReference type="EMBL" id="NAAD01000033">
    <property type="protein sequence ID" value="ORJ54259.1"/>
    <property type="molecule type" value="Genomic_DNA"/>
</dbReference>
<dbReference type="GO" id="GO:0046872">
    <property type="term" value="F:metal ion binding"/>
    <property type="evidence" value="ECO:0007669"/>
    <property type="project" value="UniProtKB-KW"/>
</dbReference>
<feature type="domain" description="4Fe-4S ferredoxin-type" evidence="8">
    <location>
        <begin position="339"/>
        <end position="370"/>
    </location>
</feature>
<keyword evidence="7" id="KW-1133">Transmembrane helix</keyword>
<evidence type="ECO:0000256" key="7">
    <source>
        <dbReference type="SAM" id="Phobius"/>
    </source>
</evidence>
<feature type="domain" description="4Fe-4S ferredoxin-type" evidence="8">
    <location>
        <begin position="468"/>
        <end position="500"/>
    </location>
</feature>
<feature type="transmembrane region" description="Helical" evidence="7">
    <location>
        <begin position="190"/>
        <end position="211"/>
    </location>
</feature>
<feature type="domain" description="4Fe-4S ferredoxin-type" evidence="8">
    <location>
        <begin position="263"/>
        <end position="292"/>
    </location>
</feature>
<feature type="transmembrane region" description="Helical" evidence="7">
    <location>
        <begin position="115"/>
        <end position="135"/>
    </location>
</feature>
<keyword evidence="10" id="KW-1185">Reference proteome</keyword>
<dbReference type="Pfam" id="PF12801">
    <property type="entry name" value="Fer4_5"/>
    <property type="match status" value="2"/>
</dbReference>
<dbReference type="Gene3D" id="3.30.70.20">
    <property type="match status" value="2"/>
</dbReference>
<evidence type="ECO:0000256" key="2">
    <source>
        <dbReference type="ARBA" id="ARBA00022485"/>
    </source>
</evidence>
<gene>
    <name evidence="9" type="ORF">B5V00_15945</name>
</gene>
<protein>
    <recommendedName>
        <fullName evidence="8">4Fe-4S ferredoxin-type domain-containing protein</fullName>
    </recommendedName>
</protein>
<dbReference type="Proteomes" id="UP000193136">
    <property type="component" value="Unassembled WGS sequence"/>
</dbReference>
<keyword evidence="5" id="KW-0408">Iron</keyword>
<evidence type="ECO:0000313" key="10">
    <source>
        <dbReference type="Proteomes" id="UP000193136"/>
    </source>
</evidence>
<dbReference type="CDD" id="cd16373">
    <property type="entry name" value="DMSOR_beta_like"/>
    <property type="match status" value="1"/>
</dbReference>
<sequence length="521" mass="58012">MNGLRRLRIVCQLGCLLGFFWLFVATEYRGLDELPYPVSLLFRIDPLAALADFFAPGAFAWRLLWPALLVIVATGLLGRFFCGWICPLGTTLDGAGRLLKSPGGRPRPGLRKIKYLLLLGLSAAALFGVQVFGWFDPLSLFLRTLTFSLYPVYNLFANRVFDFFYDHQLPLISDLVNGAYPFWRDHLMAFQQPVFALGLFTALVFLAVLLLEKFERRFWCRNLCPLGALLGLCSRHALVRREPASLCSDCSRCQSACRMAATGSDGHARSECVLCFECTEYCPAERVRFGFHSREGSGQVDLRRREVVTALAVGALVGPTASIAPAAASADSYLLRPPGAVAEDEFLRRCIRCGECLKVCIGRALQPAWLDAGPLGLWTPRLVARFGYCEYNCTLCGQVCPTGALRPLTLEQKHKTVIGLAVLDKDRCLPYARNEECLVCEEHCPTGRKAIVFEQKQVLVRSRIKMLKIPRVVGKLCIGCGICETRCPVEGRSAIRVTNENESRRKRDGLAWKADEKRPSA</sequence>
<name>A0A1X0XMX0_9BACT</name>
<evidence type="ECO:0000313" key="9">
    <source>
        <dbReference type="EMBL" id="ORJ54259.1"/>
    </source>
</evidence>
<dbReference type="PANTHER" id="PTHR30176">
    <property type="entry name" value="FERREDOXIN-TYPE PROTEIN NAPH"/>
    <property type="match status" value="1"/>
</dbReference>
<keyword evidence="3" id="KW-0479">Metal-binding</keyword>
<dbReference type="RefSeq" id="WP_085011803.1">
    <property type="nucleotide sequence ID" value="NZ_NAAD01000033.1"/>
</dbReference>
<dbReference type="PANTHER" id="PTHR30176:SF3">
    <property type="entry name" value="FERREDOXIN-TYPE PROTEIN NAPH"/>
    <property type="match status" value="1"/>
</dbReference>
<keyword evidence="6" id="KW-0411">Iron-sulfur</keyword>
<dbReference type="GO" id="GO:0051539">
    <property type="term" value="F:4 iron, 4 sulfur cluster binding"/>
    <property type="evidence" value="ECO:0007669"/>
    <property type="project" value="UniProtKB-KW"/>
</dbReference>
<keyword evidence="4" id="KW-0249">Electron transport</keyword>
<organism evidence="9 10">
    <name type="scientific">Geothermobacter hydrogeniphilus</name>
    <dbReference type="NCBI Taxonomy" id="1969733"/>
    <lineage>
        <taxon>Bacteria</taxon>
        <taxon>Pseudomonadati</taxon>
        <taxon>Thermodesulfobacteriota</taxon>
        <taxon>Desulfuromonadia</taxon>
        <taxon>Desulfuromonadales</taxon>
        <taxon>Geothermobacteraceae</taxon>
        <taxon>Geothermobacter</taxon>
    </lineage>
</organism>
<keyword evidence="7" id="KW-0812">Transmembrane</keyword>
<keyword evidence="7" id="KW-0472">Membrane</keyword>
<evidence type="ECO:0000256" key="4">
    <source>
        <dbReference type="ARBA" id="ARBA00022982"/>
    </source>
</evidence>
<dbReference type="InterPro" id="IPR051684">
    <property type="entry name" value="Electron_Trans/Redox"/>
</dbReference>
<dbReference type="GO" id="GO:0005886">
    <property type="term" value="C:plasma membrane"/>
    <property type="evidence" value="ECO:0007669"/>
    <property type="project" value="TreeGrafter"/>
</dbReference>
<feature type="transmembrane region" description="Helical" evidence="7">
    <location>
        <begin position="63"/>
        <end position="82"/>
    </location>
</feature>
<comment type="caution">
    <text evidence="9">The sequence shown here is derived from an EMBL/GenBank/DDBJ whole genome shotgun (WGS) entry which is preliminary data.</text>
</comment>
<dbReference type="PROSITE" id="PS00198">
    <property type="entry name" value="4FE4S_FER_1"/>
    <property type="match status" value="1"/>
</dbReference>
<dbReference type="InterPro" id="IPR017896">
    <property type="entry name" value="4Fe4S_Fe-S-bd"/>
</dbReference>
<evidence type="ECO:0000256" key="6">
    <source>
        <dbReference type="ARBA" id="ARBA00023014"/>
    </source>
</evidence>
<accession>A0A1X0XMX0</accession>
<keyword evidence="1" id="KW-0813">Transport</keyword>